<organism evidence="1 2">
    <name type="scientific">Catharanthus roseus</name>
    <name type="common">Madagascar periwinkle</name>
    <name type="synonym">Vinca rosea</name>
    <dbReference type="NCBI Taxonomy" id="4058"/>
    <lineage>
        <taxon>Eukaryota</taxon>
        <taxon>Viridiplantae</taxon>
        <taxon>Streptophyta</taxon>
        <taxon>Embryophyta</taxon>
        <taxon>Tracheophyta</taxon>
        <taxon>Spermatophyta</taxon>
        <taxon>Magnoliopsida</taxon>
        <taxon>eudicotyledons</taxon>
        <taxon>Gunneridae</taxon>
        <taxon>Pentapetalae</taxon>
        <taxon>asterids</taxon>
        <taxon>lamiids</taxon>
        <taxon>Gentianales</taxon>
        <taxon>Apocynaceae</taxon>
        <taxon>Rauvolfioideae</taxon>
        <taxon>Vinceae</taxon>
        <taxon>Catharanthinae</taxon>
        <taxon>Catharanthus</taxon>
    </lineage>
</organism>
<dbReference type="Proteomes" id="UP001060085">
    <property type="component" value="Linkage Group LG01"/>
</dbReference>
<protein>
    <submittedName>
        <fullName evidence="1">Uncharacterized protein</fullName>
    </submittedName>
</protein>
<keyword evidence="2" id="KW-1185">Reference proteome</keyword>
<gene>
    <name evidence="1" type="ORF">M9H77_01708</name>
</gene>
<reference evidence="2" key="1">
    <citation type="journal article" date="2023" name="Nat. Plants">
        <title>Single-cell RNA sequencing provides a high-resolution roadmap for understanding the multicellular compartmentation of specialized metabolism.</title>
        <authorList>
            <person name="Sun S."/>
            <person name="Shen X."/>
            <person name="Li Y."/>
            <person name="Li Y."/>
            <person name="Wang S."/>
            <person name="Li R."/>
            <person name="Zhang H."/>
            <person name="Shen G."/>
            <person name="Guo B."/>
            <person name="Wei J."/>
            <person name="Xu J."/>
            <person name="St-Pierre B."/>
            <person name="Chen S."/>
            <person name="Sun C."/>
        </authorList>
    </citation>
    <scope>NUCLEOTIDE SEQUENCE [LARGE SCALE GENOMIC DNA]</scope>
</reference>
<name>A0ACC0C6E4_CATRO</name>
<comment type="caution">
    <text evidence="1">The sequence shown here is derived from an EMBL/GenBank/DDBJ whole genome shotgun (WGS) entry which is preliminary data.</text>
</comment>
<proteinExistence type="predicted"/>
<evidence type="ECO:0000313" key="2">
    <source>
        <dbReference type="Proteomes" id="UP001060085"/>
    </source>
</evidence>
<accession>A0ACC0C6E4</accession>
<dbReference type="EMBL" id="CM044701">
    <property type="protein sequence ID" value="KAI5680481.1"/>
    <property type="molecule type" value="Genomic_DNA"/>
</dbReference>
<evidence type="ECO:0000313" key="1">
    <source>
        <dbReference type="EMBL" id="KAI5680481.1"/>
    </source>
</evidence>
<sequence>MVLPRECELKAPLFLFVLILALFTFVVECDDTIDILGKKKKNRLNKKSSPVSDAPVAPIPVSDAPVAPIPVPVAPVAPIPVPVAPVPVAPVPVTPAAPTPSAPASTGRRGLVGETIFDVVANGAKPDGKTESALGFMKAWNGACQATGPAKVLVPPGTFTTGEIIFSGPCTSPQPIIIEIQGTVLSRTDLSLYSNNIWITIQGVEGVIVTGGGTLNGQGQDSWKFDNGGNGGGTLLPLTLVLEQVKNSVVQDIKLVDSKGFHMKITDSSNITVTNVNINAPGDSPNTDGVHISDSQDIFIINSVIGTGDDCVSIGDGNTHITVSNITCGPGHGISIGSLGKRPDETDVSGVTVTNCTLTGTTNGARIKTYHDSPTLQASGIIFEDLIMNEVANPIIIDQHYNSKKNPKQSNVKIVDVHFRNIRGTTSTPIAISLNCSDTTPCENIELSNIDLAPVGGAPALSAACSNAKPTVTGTLNPPACP</sequence>